<name>A0AAN9P515_CLITE</name>
<dbReference type="PANTHER" id="PTHR43874:SF146">
    <property type="entry name" value="TWO-COMPONENT RESPONSE REGULATOR-LIKE APRR9"/>
    <property type="match status" value="1"/>
</dbReference>
<dbReference type="GO" id="GO:0048511">
    <property type="term" value="P:rhythmic process"/>
    <property type="evidence" value="ECO:0007669"/>
    <property type="project" value="UniProtKB-KW"/>
</dbReference>
<dbReference type="GO" id="GO:0009736">
    <property type="term" value="P:cytokinin-activated signaling pathway"/>
    <property type="evidence" value="ECO:0007669"/>
    <property type="project" value="InterPro"/>
</dbReference>
<keyword evidence="4" id="KW-0805">Transcription regulation</keyword>
<feature type="domain" description="Response regulatory" evidence="11">
    <location>
        <begin position="34"/>
        <end position="152"/>
    </location>
</feature>
<reference evidence="13 14" key="1">
    <citation type="submission" date="2024-01" db="EMBL/GenBank/DDBJ databases">
        <title>The genomes of 5 underutilized Papilionoideae crops provide insights into root nodulation and disease resistance.</title>
        <authorList>
            <person name="Yuan L."/>
        </authorList>
    </citation>
    <scope>NUCLEOTIDE SEQUENCE [LARGE SCALE GENOMIC DNA]</scope>
    <source>
        <strain evidence="13">LY-2023</strain>
        <tissue evidence="13">Leaf</tissue>
    </source>
</reference>
<comment type="similarity">
    <text evidence="2">Belongs to the ARR-like family.</text>
</comment>
<proteinExistence type="inferred from homology"/>
<evidence type="ECO:0000256" key="10">
    <source>
        <dbReference type="SAM" id="MobiDB-lite"/>
    </source>
</evidence>
<dbReference type="CDD" id="cd17582">
    <property type="entry name" value="psREC_PRR"/>
    <property type="match status" value="1"/>
</dbReference>
<sequence length="691" mass="76302">MAEKEVVLMQTHEDHTDNGSLVRWERFLPRMVLRVLLVEADDSTRQIITALLRRCSYRVAAVCDGLKAWETLKSKAPDIDIILTEVDLPSISGFSLLNLIMEHDICKNIPVIMMSSHDSVSMVFKCMLKGAADFLIKPVRRNELRNLWQHVWRRQAISRPTQNLTLPQIKLDVAAENNAASNNSSGSVASTQKNNECSEKTSEAQSTCTSPFLEAESAYMANMQDTSPLKSSSNLSNIDTMKHVNSTKCEGESAKHNDEAGDKSIFASEAARFNKTFKPTGLKIGQGYDYSETKNQDEVVRTEVSKVNPHINIEIHGCRDDLAEPSTGAIDLIATFKNLPKSSGEMFSFTGDNRVKFDFDTQLELSLRRDFPGSSCKAASEERQMLNHSNASAFSRYCSSKLLQPLFSTPSTTSAAILTNASQISHESHKLSEDTNTSHQYGGNNQNQDKITTLFVGQCGQVDPKLSNNQLGFFPATGATSDKNSPGHGNVFPSMLYRQPGVHPIWTPKPVCEKESSPFPTSTSSQSIPESHNSECRHLSDDAAYASHQNVNDQSHLDCETRESLAAGQSSGTNFYHDTANHNNSSGVNGSIGCGSDGNHTPAVVAKDNHRSLIDSGHHSYDGLRGTDSHRTSQREAALTKFRLKRKDRCYEKKVRYQSRKRLAEQRPRVKGQFVRQGQNDHPVADAGGAS</sequence>
<feature type="region of interest" description="Disordered" evidence="10">
    <location>
        <begin position="180"/>
        <end position="208"/>
    </location>
</feature>
<keyword evidence="5" id="KW-0090">Biological rhythms</keyword>
<evidence type="ECO:0000259" key="11">
    <source>
        <dbReference type="PROSITE" id="PS50110"/>
    </source>
</evidence>
<dbReference type="SMART" id="SM00448">
    <property type="entry name" value="REC"/>
    <property type="match status" value="1"/>
</dbReference>
<dbReference type="InterPro" id="IPR045279">
    <property type="entry name" value="ARR-like"/>
</dbReference>
<dbReference type="PROSITE" id="PS50110">
    <property type="entry name" value="RESPONSE_REGULATORY"/>
    <property type="match status" value="1"/>
</dbReference>
<feature type="region of interest" description="Disordered" evidence="10">
    <location>
        <begin position="513"/>
        <end position="535"/>
    </location>
</feature>
<evidence type="ECO:0000256" key="2">
    <source>
        <dbReference type="ARBA" id="ARBA00010330"/>
    </source>
</evidence>
<dbReference type="PANTHER" id="PTHR43874">
    <property type="entry name" value="TWO-COMPONENT RESPONSE REGULATOR"/>
    <property type="match status" value="1"/>
</dbReference>
<keyword evidence="3" id="KW-0902">Two-component regulatory system</keyword>
<dbReference type="AlphaFoldDB" id="A0AAN9P515"/>
<dbReference type="Gene3D" id="3.40.50.2300">
    <property type="match status" value="1"/>
</dbReference>
<feature type="region of interest" description="Disordered" evidence="10">
    <location>
        <begin position="615"/>
        <end position="636"/>
    </location>
</feature>
<dbReference type="InterPro" id="IPR011006">
    <property type="entry name" value="CheY-like_superfamily"/>
</dbReference>
<comment type="subcellular location">
    <subcellularLocation>
        <location evidence="1 9">Nucleus</location>
    </subcellularLocation>
</comment>
<dbReference type="InterPro" id="IPR010402">
    <property type="entry name" value="CCT_domain"/>
</dbReference>
<evidence type="ECO:0000313" key="14">
    <source>
        <dbReference type="Proteomes" id="UP001359559"/>
    </source>
</evidence>
<protein>
    <recommendedName>
        <fullName evidence="15">Two-component response regulator-like PRR95</fullName>
    </recommendedName>
</protein>
<dbReference type="Pfam" id="PF06203">
    <property type="entry name" value="CCT"/>
    <property type="match status" value="1"/>
</dbReference>
<feature type="domain" description="CCT" evidence="12">
    <location>
        <begin position="635"/>
        <end position="677"/>
    </location>
</feature>
<evidence type="ECO:0000313" key="13">
    <source>
        <dbReference type="EMBL" id="KAK7285725.1"/>
    </source>
</evidence>
<evidence type="ECO:0000256" key="9">
    <source>
        <dbReference type="PROSITE-ProRule" id="PRU00357"/>
    </source>
</evidence>
<evidence type="ECO:0000256" key="1">
    <source>
        <dbReference type="ARBA" id="ARBA00004123"/>
    </source>
</evidence>
<evidence type="ECO:0000256" key="4">
    <source>
        <dbReference type="ARBA" id="ARBA00023015"/>
    </source>
</evidence>
<evidence type="ECO:0000256" key="3">
    <source>
        <dbReference type="ARBA" id="ARBA00023012"/>
    </source>
</evidence>
<keyword evidence="7 9" id="KW-0539">Nucleus</keyword>
<gene>
    <name evidence="13" type="ORF">RJT34_20504</name>
</gene>
<evidence type="ECO:0000256" key="5">
    <source>
        <dbReference type="ARBA" id="ARBA00023108"/>
    </source>
</evidence>
<dbReference type="PROSITE" id="PS51017">
    <property type="entry name" value="CCT"/>
    <property type="match status" value="1"/>
</dbReference>
<feature type="compositionally biased region" description="Basic and acidic residues" evidence="10">
    <location>
        <begin position="615"/>
        <end position="634"/>
    </location>
</feature>
<evidence type="ECO:0000256" key="8">
    <source>
        <dbReference type="PROSITE-ProRule" id="PRU00169"/>
    </source>
</evidence>
<dbReference type="GO" id="GO:0005634">
    <property type="term" value="C:nucleus"/>
    <property type="evidence" value="ECO:0007669"/>
    <property type="project" value="UniProtKB-SubCell"/>
</dbReference>
<dbReference type="GO" id="GO:0000160">
    <property type="term" value="P:phosphorelay signal transduction system"/>
    <property type="evidence" value="ECO:0007669"/>
    <property type="project" value="UniProtKB-KW"/>
</dbReference>
<dbReference type="Proteomes" id="UP001359559">
    <property type="component" value="Unassembled WGS sequence"/>
</dbReference>
<evidence type="ECO:0000256" key="7">
    <source>
        <dbReference type="ARBA" id="ARBA00023242"/>
    </source>
</evidence>
<comment type="caution">
    <text evidence="13">The sequence shown here is derived from an EMBL/GenBank/DDBJ whole genome shotgun (WGS) entry which is preliminary data.</text>
</comment>
<dbReference type="InterPro" id="IPR001789">
    <property type="entry name" value="Sig_transdc_resp-reg_receiver"/>
</dbReference>
<feature type="compositionally biased region" description="Low complexity" evidence="10">
    <location>
        <begin position="180"/>
        <end position="190"/>
    </location>
</feature>
<evidence type="ECO:0008006" key="15">
    <source>
        <dbReference type="Google" id="ProtNLM"/>
    </source>
</evidence>
<organism evidence="13 14">
    <name type="scientific">Clitoria ternatea</name>
    <name type="common">Butterfly pea</name>
    <dbReference type="NCBI Taxonomy" id="43366"/>
    <lineage>
        <taxon>Eukaryota</taxon>
        <taxon>Viridiplantae</taxon>
        <taxon>Streptophyta</taxon>
        <taxon>Embryophyta</taxon>
        <taxon>Tracheophyta</taxon>
        <taxon>Spermatophyta</taxon>
        <taxon>Magnoliopsida</taxon>
        <taxon>eudicotyledons</taxon>
        <taxon>Gunneridae</taxon>
        <taxon>Pentapetalae</taxon>
        <taxon>rosids</taxon>
        <taxon>fabids</taxon>
        <taxon>Fabales</taxon>
        <taxon>Fabaceae</taxon>
        <taxon>Papilionoideae</taxon>
        <taxon>50 kb inversion clade</taxon>
        <taxon>NPAAA clade</taxon>
        <taxon>indigoferoid/millettioid clade</taxon>
        <taxon>Phaseoleae</taxon>
        <taxon>Clitoria</taxon>
    </lineage>
</organism>
<dbReference type="SUPFAM" id="SSF52172">
    <property type="entry name" value="CheY-like"/>
    <property type="match status" value="1"/>
</dbReference>
<keyword evidence="6" id="KW-0804">Transcription</keyword>
<accession>A0AAN9P515</accession>
<evidence type="ECO:0000256" key="6">
    <source>
        <dbReference type="ARBA" id="ARBA00023163"/>
    </source>
</evidence>
<feature type="region of interest" description="Disordered" evidence="10">
    <location>
        <begin position="659"/>
        <end position="691"/>
    </location>
</feature>
<evidence type="ECO:0000259" key="12">
    <source>
        <dbReference type="PROSITE" id="PS51017"/>
    </source>
</evidence>
<comment type="caution">
    <text evidence="8">Lacks conserved residue(s) required for the propagation of feature annotation.</text>
</comment>
<dbReference type="Pfam" id="PF00072">
    <property type="entry name" value="Response_reg"/>
    <property type="match status" value="1"/>
</dbReference>
<feature type="compositionally biased region" description="Low complexity" evidence="10">
    <location>
        <begin position="517"/>
        <end position="527"/>
    </location>
</feature>
<keyword evidence="14" id="KW-1185">Reference proteome</keyword>
<dbReference type="EMBL" id="JAYKXN010000005">
    <property type="protein sequence ID" value="KAK7285725.1"/>
    <property type="molecule type" value="Genomic_DNA"/>
</dbReference>